<evidence type="ECO:0000313" key="12">
    <source>
        <dbReference type="Proteomes" id="UP000824089"/>
    </source>
</evidence>
<gene>
    <name evidence="11" type="ORF">IAD50_00220</name>
</gene>
<keyword evidence="6 10" id="KW-0812">Transmembrane</keyword>
<dbReference type="InterPro" id="IPR002528">
    <property type="entry name" value="MATE_fam"/>
</dbReference>
<dbReference type="NCBIfam" id="TIGR00797">
    <property type="entry name" value="matE"/>
    <property type="match status" value="1"/>
</dbReference>
<feature type="transmembrane region" description="Helical" evidence="10">
    <location>
        <begin position="353"/>
        <end position="374"/>
    </location>
</feature>
<feature type="transmembrane region" description="Helical" evidence="10">
    <location>
        <begin position="306"/>
        <end position="333"/>
    </location>
</feature>
<keyword evidence="4" id="KW-0813">Transport</keyword>
<dbReference type="AlphaFoldDB" id="A0A9D1L9Z7"/>
<dbReference type="GO" id="GO:0015297">
    <property type="term" value="F:antiporter activity"/>
    <property type="evidence" value="ECO:0007669"/>
    <property type="project" value="InterPro"/>
</dbReference>
<feature type="transmembrane region" description="Helical" evidence="10">
    <location>
        <begin position="163"/>
        <end position="180"/>
    </location>
</feature>
<reference evidence="11" key="1">
    <citation type="submission" date="2020-10" db="EMBL/GenBank/DDBJ databases">
        <authorList>
            <person name="Gilroy R."/>
        </authorList>
    </citation>
    <scope>NUCLEOTIDE SEQUENCE</scope>
    <source>
        <strain evidence="11">CHK195-4489</strain>
    </source>
</reference>
<evidence type="ECO:0000256" key="4">
    <source>
        <dbReference type="ARBA" id="ARBA00022448"/>
    </source>
</evidence>
<comment type="similarity">
    <text evidence="2">Belongs to the multi antimicrobial extrusion (MATE) (TC 2.A.66.1) family. MepA subfamily.</text>
</comment>
<dbReference type="PROSITE" id="PS51257">
    <property type="entry name" value="PROKAR_LIPOPROTEIN"/>
    <property type="match status" value="1"/>
</dbReference>
<dbReference type="InterPro" id="IPR045070">
    <property type="entry name" value="MATE_MepA-like"/>
</dbReference>
<dbReference type="Proteomes" id="UP000824089">
    <property type="component" value="Unassembled WGS sequence"/>
</dbReference>
<feature type="transmembrane region" description="Helical" evidence="10">
    <location>
        <begin position="50"/>
        <end position="70"/>
    </location>
</feature>
<reference evidence="11" key="2">
    <citation type="journal article" date="2021" name="PeerJ">
        <title>Extensive microbial diversity within the chicken gut microbiome revealed by metagenomics and culture.</title>
        <authorList>
            <person name="Gilroy R."/>
            <person name="Ravi A."/>
            <person name="Getino M."/>
            <person name="Pursley I."/>
            <person name="Horton D.L."/>
            <person name="Alikhan N.F."/>
            <person name="Baker D."/>
            <person name="Gharbi K."/>
            <person name="Hall N."/>
            <person name="Watson M."/>
            <person name="Adriaenssens E.M."/>
            <person name="Foster-Nyarko E."/>
            <person name="Jarju S."/>
            <person name="Secka A."/>
            <person name="Antonio M."/>
            <person name="Oren A."/>
            <person name="Chaudhuri R.R."/>
            <person name="La Ragione R."/>
            <person name="Hildebrand F."/>
            <person name="Pallen M.J."/>
        </authorList>
    </citation>
    <scope>NUCLEOTIDE SEQUENCE</scope>
    <source>
        <strain evidence="11">CHK195-4489</strain>
    </source>
</reference>
<dbReference type="PANTHER" id="PTHR43823">
    <property type="entry name" value="SPORULATION PROTEIN YKVU"/>
    <property type="match status" value="1"/>
</dbReference>
<dbReference type="GO" id="GO:0046677">
    <property type="term" value="P:response to antibiotic"/>
    <property type="evidence" value="ECO:0007669"/>
    <property type="project" value="UniProtKB-KW"/>
</dbReference>
<feature type="transmembrane region" description="Helical" evidence="10">
    <location>
        <begin position="264"/>
        <end position="285"/>
    </location>
</feature>
<keyword evidence="5" id="KW-1003">Cell membrane</keyword>
<feature type="transmembrane region" description="Helical" evidence="10">
    <location>
        <begin position="413"/>
        <end position="431"/>
    </location>
</feature>
<keyword evidence="8 10" id="KW-0472">Membrane</keyword>
<comment type="subcellular location">
    <subcellularLocation>
        <location evidence="1">Cell membrane</location>
        <topology evidence="1">Multi-pass membrane protein</topology>
    </subcellularLocation>
</comment>
<feature type="transmembrane region" description="Helical" evidence="10">
    <location>
        <begin position="129"/>
        <end position="151"/>
    </location>
</feature>
<evidence type="ECO:0000256" key="2">
    <source>
        <dbReference type="ARBA" id="ARBA00008417"/>
    </source>
</evidence>
<evidence type="ECO:0000256" key="9">
    <source>
        <dbReference type="ARBA" id="ARBA00023251"/>
    </source>
</evidence>
<proteinExistence type="inferred from homology"/>
<sequence length="450" mass="48409">MKKTDSFRDFAKYASLNVMGMIGLSCYILADTFFVSQGLGTNGLTALNLAIPVYSFIHGSGLMIGMGGGTRYSILKSRGDPAEANRTFTEAVVLAAVFAVLFLLVGIFCSGAIVSLFGADENVFVMSETYLRVILLFAPAFLLNNVLLCFVRNDGAPQRSMTAMIGGSLSNVALDWFFIFPLRMGIFGAALATGLAPLISMLILSPHFFRKKNGFRPVKCRPAGKRLAGILSSGVPSLVTEASSGIVMIVFNAIILELEGNPGVAAYGVIANLSLVIIAIYTGIAQGIQPLISRDYGRNNDAGIRAVLRYAMLSMLAFSILIYLGVLFGAPQIAGIFNREHDAVLQGIAEEGLRLYFSACPFVGFNIVLSMYFTSSEHPKPAHLISILRGFLVMLPTVFLFSRIWGIRGVWCAFPAAEFIVAAVGITLFLAMKKSMRRSGKAGNPPAFLP</sequence>
<evidence type="ECO:0000256" key="6">
    <source>
        <dbReference type="ARBA" id="ARBA00022692"/>
    </source>
</evidence>
<comment type="caution">
    <text evidence="11">The sequence shown here is derived from an EMBL/GenBank/DDBJ whole genome shotgun (WGS) entry which is preliminary data.</text>
</comment>
<feature type="transmembrane region" description="Helical" evidence="10">
    <location>
        <begin position="91"/>
        <end position="117"/>
    </location>
</feature>
<protein>
    <recommendedName>
        <fullName evidence="3">Multidrug export protein MepA</fullName>
    </recommendedName>
</protein>
<dbReference type="InterPro" id="IPR048279">
    <property type="entry name" value="MdtK-like"/>
</dbReference>
<dbReference type="InterPro" id="IPR051327">
    <property type="entry name" value="MATE_MepA_subfamily"/>
</dbReference>
<name>A0A9D1L9Z7_9CLOT</name>
<dbReference type="PIRSF" id="PIRSF006603">
    <property type="entry name" value="DinF"/>
    <property type="match status" value="1"/>
</dbReference>
<evidence type="ECO:0000256" key="7">
    <source>
        <dbReference type="ARBA" id="ARBA00022989"/>
    </source>
</evidence>
<evidence type="ECO:0000313" key="11">
    <source>
        <dbReference type="EMBL" id="HIU28703.1"/>
    </source>
</evidence>
<evidence type="ECO:0000256" key="8">
    <source>
        <dbReference type="ARBA" id="ARBA00023136"/>
    </source>
</evidence>
<evidence type="ECO:0000256" key="1">
    <source>
        <dbReference type="ARBA" id="ARBA00004651"/>
    </source>
</evidence>
<organism evidence="11 12">
    <name type="scientific">Candidatus Egerieisoma faecipullorum</name>
    <dbReference type="NCBI Taxonomy" id="2840963"/>
    <lineage>
        <taxon>Bacteria</taxon>
        <taxon>Bacillati</taxon>
        <taxon>Bacillota</taxon>
        <taxon>Clostridia</taxon>
        <taxon>Eubacteriales</taxon>
        <taxon>Clostridiaceae</taxon>
        <taxon>Clostridiaceae incertae sedis</taxon>
        <taxon>Candidatus Egerieisoma</taxon>
    </lineage>
</organism>
<evidence type="ECO:0000256" key="5">
    <source>
        <dbReference type="ARBA" id="ARBA00022475"/>
    </source>
</evidence>
<evidence type="ECO:0000256" key="3">
    <source>
        <dbReference type="ARBA" id="ARBA00022106"/>
    </source>
</evidence>
<dbReference type="EMBL" id="DVMM01000004">
    <property type="protein sequence ID" value="HIU28703.1"/>
    <property type="molecule type" value="Genomic_DNA"/>
</dbReference>
<keyword evidence="9" id="KW-0046">Antibiotic resistance</keyword>
<feature type="transmembrane region" description="Helical" evidence="10">
    <location>
        <begin position="386"/>
        <end position="407"/>
    </location>
</feature>
<feature type="transmembrane region" description="Helical" evidence="10">
    <location>
        <begin position="12"/>
        <end position="30"/>
    </location>
</feature>
<dbReference type="CDD" id="cd13143">
    <property type="entry name" value="MATE_MepA_like"/>
    <property type="match status" value="1"/>
</dbReference>
<dbReference type="PANTHER" id="PTHR43823:SF3">
    <property type="entry name" value="MULTIDRUG EXPORT PROTEIN MEPA"/>
    <property type="match status" value="1"/>
</dbReference>
<feature type="transmembrane region" description="Helical" evidence="10">
    <location>
        <begin position="230"/>
        <end position="258"/>
    </location>
</feature>
<dbReference type="Pfam" id="PF01554">
    <property type="entry name" value="MatE"/>
    <property type="match status" value="2"/>
</dbReference>
<dbReference type="GO" id="GO:0005886">
    <property type="term" value="C:plasma membrane"/>
    <property type="evidence" value="ECO:0007669"/>
    <property type="project" value="UniProtKB-SubCell"/>
</dbReference>
<keyword evidence="7 10" id="KW-1133">Transmembrane helix</keyword>
<feature type="transmembrane region" description="Helical" evidence="10">
    <location>
        <begin position="186"/>
        <end position="209"/>
    </location>
</feature>
<dbReference type="GO" id="GO:0042910">
    <property type="term" value="F:xenobiotic transmembrane transporter activity"/>
    <property type="evidence" value="ECO:0007669"/>
    <property type="project" value="InterPro"/>
</dbReference>
<evidence type="ECO:0000256" key="10">
    <source>
        <dbReference type="SAM" id="Phobius"/>
    </source>
</evidence>
<accession>A0A9D1L9Z7</accession>